<sequence>MLTDIFADRYSSSPIWSSFEERDRRLLVQAFRIALEQFYPYWDNKGQERPEAKQKWKSIHDKLSMELGVEYLSTHFYSYPDATGRSVTALFTYDYICKNFVLAPYDNTDPDSFIKRRISFIELIFREKGEDVERARIKMEAEIKNDALVKFGQLTTGIKLPGDYVDGQRAIQATRVGQFNNAVIELNTRFKQAGYKLNYHNGFIQLSEDVLINEQIETPFWNLVVDPVWKNVDMDMKEAIDLRDTGGRDPAFYAARALESTIKIISDGKGLTTGKEKGAYNYIDNLGGKRGGNFVAVWEANSLKDFFSNIRNPLTHGPGSADMPALTAQQTAWAIEFCMSWIRSLVHRP</sequence>
<feature type="domain" description="HEPN AbiJ-N-terminal" evidence="1">
    <location>
        <begin position="4"/>
        <end position="222"/>
    </location>
</feature>
<comment type="caution">
    <text evidence="2">The sequence shown here is derived from an EMBL/GenBank/DDBJ whole genome shotgun (WGS) entry which is preliminary data.</text>
</comment>
<evidence type="ECO:0000313" key="2">
    <source>
        <dbReference type="EMBL" id="MET2827350.1"/>
    </source>
</evidence>
<protein>
    <submittedName>
        <fullName evidence="2">AbiJ-NTD4 domain-containing protein</fullName>
    </submittedName>
</protein>
<gene>
    <name evidence="2" type="ORF">ABVQ20_10230</name>
</gene>
<keyword evidence="3" id="KW-1185">Reference proteome</keyword>
<accession>A0ABV2DBB9</accession>
<organism evidence="2 3">
    <name type="scientific">Mesorhizobium shangrilense</name>
    <dbReference type="NCBI Taxonomy" id="460060"/>
    <lineage>
        <taxon>Bacteria</taxon>
        <taxon>Pseudomonadati</taxon>
        <taxon>Pseudomonadota</taxon>
        <taxon>Alphaproteobacteria</taxon>
        <taxon>Hyphomicrobiales</taxon>
        <taxon>Phyllobacteriaceae</taxon>
        <taxon>Mesorhizobium</taxon>
    </lineage>
</organism>
<dbReference type="InterPro" id="IPR049503">
    <property type="entry name" value="AbiJ_NTD4"/>
</dbReference>
<proteinExistence type="predicted"/>
<evidence type="ECO:0000313" key="3">
    <source>
        <dbReference type="Proteomes" id="UP001548832"/>
    </source>
</evidence>
<name>A0ABV2DBB9_9HYPH</name>
<dbReference type="Pfam" id="PF18863">
    <property type="entry name" value="AbiJ_NTD4"/>
    <property type="match status" value="1"/>
</dbReference>
<evidence type="ECO:0000259" key="1">
    <source>
        <dbReference type="Pfam" id="PF18863"/>
    </source>
</evidence>
<dbReference type="Proteomes" id="UP001548832">
    <property type="component" value="Unassembled WGS sequence"/>
</dbReference>
<dbReference type="RefSeq" id="WP_354459380.1">
    <property type="nucleotide sequence ID" value="NZ_JBEWSZ010000001.1"/>
</dbReference>
<reference evidence="2 3" key="1">
    <citation type="submission" date="2024-06" db="EMBL/GenBank/DDBJ databases">
        <authorList>
            <person name="Kim D.-U."/>
        </authorList>
    </citation>
    <scope>NUCLEOTIDE SEQUENCE [LARGE SCALE GENOMIC DNA]</scope>
    <source>
        <strain evidence="2 3">KACC15460</strain>
    </source>
</reference>
<dbReference type="EMBL" id="JBEWSZ010000001">
    <property type="protein sequence ID" value="MET2827350.1"/>
    <property type="molecule type" value="Genomic_DNA"/>
</dbReference>